<dbReference type="EMBL" id="JANJOU010000020">
    <property type="protein sequence ID" value="MCR0984411.1"/>
    <property type="molecule type" value="Genomic_DNA"/>
</dbReference>
<dbReference type="PANTHER" id="PTHR42941:SF1">
    <property type="entry name" value="SLL1037 PROTEIN"/>
    <property type="match status" value="1"/>
</dbReference>
<organism evidence="1 2">
    <name type="scientific">Roseomonas populi</name>
    <dbReference type="NCBI Taxonomy" id="3121582"/>
    <lineage>
        <taxon>Bacteria</taxon>
        <taxon>Pseudomonadati</taxon>
        <taxon>Pseudomonadota</taxon>
        <taxon>Alphaproteobacteria</taxon>
        <taxon>Acetobacterales</taxon>
        <taxon>Roseomonadaceae</taxon>
        <taxon>Roseomonas</taxon>
    </lineage>
</organism>
<evidence type="ECO:0000313" key="2">
    <source>
        <dbReference type="Proteomes" id="UP001524642"/>
    </source>
</evidence>
<dbReference type="SUPFAM" id="SSF53850">
    <property type="entry name" value="Periplasmic binding protein-like II"/>
    <property type="match status" value="1"/>
</dbReference>
<dbReference type="Gene3D" id="3.40.190.10">
    <property type="entry name" value="Periplasmic binding protein-like II"/>
    <property type="match status" value="2"/>
</dbReference>
<keyword evidence="2" id="KW-1185">Reference proteome</keyword>
<dbReference type="RefSeq" id="WP_257718062.1">
    <property type="nucleotide sequence ID" value="NZ_JANJOU010000020.1"/>
</dbReference>
<evidence type="ECO:0000313" key="1">
    <source>
        <dbReference type="EMBL" id="MCR0984411.1"/>
    </source>
</evidence>
<dbReference type="PANTHER" id="PTHR42941">
    <property type="entry name" value="SLL1037 PROTEIN"/>
    <property type="match status" value="1"/>
</dbReference>
<gene>
    <name evidence="1" type="ORF">NRP21_20345</name>
</gene>
<dbReference type="Pfam" id="PF16868">
    <property type="entry name" value="NMT1_3"/>
    <property type="match status" value="1"/>
</dbReference>
<dbReference type="InterPro" id="IPR011852">
    <property type="entry name" value="TRAP_TAXI"/>
</dbReference>
<name>A0ABT1X8I2_9PROT</name>
<sequence>MTKEREMDLAGMARRGLLLGAALAPFRPLRASAQGAAPPMPQGGSLAAMTARANAGTVGIVSGGVDGTYIRIAADLAAVLDDGERLRVLPIVGRGSVQNIADIMFVRGIDIGIVQSDALAYVRSRRLLPGVGQMIQYIAKLYDEEVHLLARADVGSVQDLAGQPVNVDVPGSGTSMTASLIFDALGIAPKLVNDPQDVALDRLRRGEIAALVYVAGKPARLFSGIPPEARLHFLRLPMTPALIETYLPARLGHEEYPGLIPEGTVMETLAVGAVMAVYAWAPGTERFRKVAGFVDAFHGRFESFLRPPRHPKWREVNLEAQVPGWIRFDPGREPPLPPYRR</sequence>
<reference evidence="1 2" key="1">
    <citation type="submission" date="2022-06" db="EMBL/GenBank/DDBJ databases">
        <title>Roseomonas CN29.</title>
        <authorList>
            <person name="Cheng Y."/>
            <person name="He X."/>
        </authorList>
    </citation>
    <scope>NUCLEOTIDE SEQUENCE [LARGE SCALE GENOMIC DNA]</scope>
    <source>
        <strain evidence="1 2">CN29</strain>
    </source>
</reference>
<protein>
    <submittedName>
        <fullName evidence="1">TRAP transporter substrate-binding protein</fullName>
    </submittedName>
</protein>
<accession>A0ABT1X8I2</accession>
<comment type="caution">
    <text evidence="1">The sequence shown here is derived from an EMBL/GenBank/DDBJ whole genome shotgun (WGS) entry which is preliminary data.</text>
</comment>
<proteinExistence type="predicted"/>
<dbReference type="Proteomes" id="UP001524642">
    <property type="component" value="Unassembled WGS sequence"/>
</dbReference>